<dbReference type="Proteomes" id="UP000515307">
    <property type="component" value="Chromosome"/>
</dbReference>
<organism evidence="2 3">
    <name type="scientific">Streptomyces finlayi</name>
    <dbReference type="NCBI Taxonomy" id="67296"/>
    <lineage>
        <taxon>Bacteria</taxon>
        <taxon>Bacillati</taxon>
        <taxon>Actinomycetota</taxon>
        <taxon>Actinomycetes</taxon>
        <taxon>Kitasatosporales</taxon>
        <taxon>Streptomycetaceae</taxon>
        <taxon>Streptomyces</taxon>
    </lineage>
</organism>
<protein>
    <submittedName>
        <fullName evidence="2">Uncharacterized protein</fullName>
    </submittedName>
</protein>
<keyword evidence="3" id="KW-1185">Reference proteome</keyword>
<feature type="chain" id="PRO_5028906122" evidence="1">
    <location>
        <begin position="25"/>
        <end position="55"/>
    </location>
</feature>
<sequence>MSQAGLLVLGAAIAWATVRTPAQAAPPACTVHCGVGAPPLEPVRRTRDVPEREAG</sequence>
<name>A0A7G7BM57_9ACTN</name>
<evidence type="ECO:0000256" key="1">
    <source>
        <dbReference type="SAM" id="SignalP"/>
    </source>
</evidence>
<keyword evidence="1" id="KW-0732">Signal</keyword>
<feature type="signal peptide" evidence="1">
    <location>
        <begin position="1"/>
        <end position="24"/>
    </location>
</feature>
<accession>A0A7G7BM57</accession>
<dbReference type="AlphaFoldDB" id="A0A7G7BM57"/>
<evidence type="ECO:0000313" key="2">
    <source>
        <dbReference type="EMBL" id="QNE76422.1"/>
    </source>
</evidence>
<proteinExistence type="predicted"/>
<gene>
    <name evidence="2" type="ORF">F0344_18930</name>
</gene>
<dbReference type="EMBL" id="CP045702">
    <property type="protein sequence ID" value="QNE76422.1"/>
    <property type="molecule type" value="Genomic_DNA"/>
</dbReference>
<dbReference type="KEGG" id="sfiy:F0344_18930"/>
<evidence type="ECO:0000313" key="3">
    <source>
        <dbReference type="Proteomes" id="UP000515307"/>
    </source>
</evidence>
<reference evidence="3" key="1">
    <citation type="submission" date="2019-10" db="EMBL/GenBank/DDBJ databases">
        <title>Antimicrobial potential of Antarctic Bacteria.</title>
        <authorList>
            <person name="Benaud N."/>
            <person name="Edwards R.J."/>
            <person name="Ferrari B.C."/>
        </authorList>
    </citation>
    <scope>NUCLEOTIDE SEQUENCE [LARGE SCALE GENOMIC DNA]</scope>
    <source>
        <strain evidence="3">NBSH44</strain>
    </source>
</reference>
<dbReference type="RefSeq" id="WP_185299901.1">
    <property type="nucleotide sequence ID" value="NZ_CP045702.1"/>
</dbReference>